<dbReference type="GO" id="GO:0016491">
    <property type="term" value="F:oxidoreductase activity"/>
    <property type="evidence" value="ECO:0007669"/>
    <property type="project" value="UniProtKB-KW"/>
</dbReference>
<evidence type="ECO:0000256" key="2">
    <source>
        <dbReference type="ARBA" id="ARBA00022643"/>
    </source>
</evidence>
<evidence type="ECO:0000313" key="5">
    <source>
        <dbReference type="EMBL" id="MDX8419984.1"/>
    </source>
</evidence>
<dbReference type="EMBL" id="JALBUR010000018">
    <property type="protein sequence ID" value="MDX8419984.1"/>
    <property type="molecule type" value="Genomic_DNA"/>
</dbReference>
<dbReference type="SUPFAM" id="SSF55469">
    <property type="entry name" value="FMN-dependent nitroreductase-like"/>
    <property type="match status" value="1"/>
</dbReference>
<name>A0AB35U8Z3_9FIRM</name>
<dbReference type="Proteomes" id="UP001286174">
    <property type="component" value="Unassembled WGS sequence"/>
</dbReference>
<dbReference type="InterPro" id="IPR029478">
    <property type="entry name" value="TM1586_NiRdase"/>
</dbReference>
<dbReference type="InterPro" id="IPR050627">
    <property type="entry name" value="Nitroreductase/BluB"/>
</dbReference>
<keyword evidence="6" id="KW-1185">Reference proteome</keyword>
<dbReference type="Gene3D" id="3.40.109.10">
    <property type="entry name" value="NADH Oxidase"/>
    <property type="match status" value="1"/>
</dbReference>
<dbReference type="Pfam" id="PF14512">
    <property type="entry name" value="TM1586_NiRdase"/>
    <property type="match status" value="1"/>
</dbReference>
<dbReference type="InterPro" id="IPR000415">
    <property type="entry name" value="Nitroreductase-like"/>
</dbReference>
<reference evidence="5 6" key="1">
    <citation type="submission" date="2022-03" db="EMBL/GenBank/DDBJ databases">
        <title>Novel taxa within the pig intestine.</title>
        <authorList>
            <person name="Wylensek D."/>
            <person name="Bishof K."/>
            <person name="Afrizal A."/>
            <person name="Clavel T."/>
        </authorList>
    </citation>
    <scope>NUCLEOTIDE SEQUENCE [LARGE SCALE GENOMIC DNA]</scope>
    <source>
        <strain evidence="5 6">CLA-KB-P133</strain>
    </source>
</reference>
<proteinExistence type="predicted"/>
<dbReference type="PANTHER" id="PTHR23026">
    <property type="entry name" value="NADPH NITROREDUCTASE"/>
    <property type="match status" value="1"/>
</dbReference>
<keyword evidence="2" id="KW-0288">FMN</keyword>
<gene>
    <name evidence="5" type="ORF">MOZ60_07730</name>
</gene>
<evidence type="ECO:0000259" key="4">
    <source>
        <dbReference type="Pfam" id="PF14512"/>
    </source>
</evidence>
<comment type="caution">
    <text evidence="5">The sequence shown here is derived from an EMBL/GenBank/DDBJ whole genome shotgun (WGS) entry which is preliminary data.</text>
</comment>
<sequence>MNTETIENRKSVRTFNGKPVPAELMAQVRDFLHHDENPFGVPIEYFILDAKKEGAGSPVIVGTDTYVAGKCRRQKNAEIAFGYSFEKFILFATSLGLGTVWLAGTIDRKAFERAIDLKEDEVMPAVSPLGFAAAKRSLRDSMMRKGLKSDSRMPFAELFFRDNFQQPLEEKDAGIWKTALDMVRLAPSATNKQPWRVIVTKDSIHFYEKKTKGYANQSGDIQKVDLGIAMCHFEIGADQSGLKGRWIQEDPGIQTAHDTEYIATFVREKN</sequence>
<dbReference type="RefSeq" id="WP_370596230.1">
    <property type="nucleotide sequence ID" value="NZ_JALBUR010000018.1"/>
</dbReference>
<dbReference type="AlphaFoldDB" id="A0AB35U8Z3"/>
<keyword evidence="1" id="KW-0285">Flavoprotein</keyword>
<feature type="domain" description="Putative nitroreductase TM1586" evidence="4">
    <location>
        <begin position="3"/>
        <end position="237"/>
    </location>
</feature>
<evidence type="ECO:0000256" key="3">
    <source>
        <dbReference type="ARBA" id="ARBA00023002"/>
    </source>
</evidence>
<evidence type="ECO:0000256" key="1">
    <source>
        <dbReference type="ARBA" id="ARBA00022630"/>
    </source>
</evidence>
<organism evidence="5 6">
    <name type="scientific">Grylomicrobium aquisgranensis</name>
    <dbReference type="NCBI Taxonomy" id="2926318"/>
    <lineage>
        <taxon>Bacteria</taxon>
        <taxon>Bacillati</taxon>
        <taxon>Bacillota</taxon>
        <taxon>Erysipelotrichia</taxon>
        <taxon>Erysipelotrichales</taxon>
        <taxon>Erysipelotrichaceae</taxon>
        <taxon>Grylomicrobium</taxon>
    </lineage>
</organism>
<evidence type="ECO:0000313" key="6">
    <source>
        <dbReference type="Proteomes" id="UP001286174"/>
    </source>
</evidence>
<dbReference type="PANTHER" id="PTHR23026:SF90">
    <property type="entry name" value="IODOTYROSINE DEIODINASE 1"/>
    <property type="match status" value="1"/>
</dbReference>
<keyword evidence="3" id="KW-0560">Oxidoreductase</keyword>
<accession>A0AB35U8Z3</accession>
<dbReference type="Gene3D" id="3.40.109.30">
    <property type="entry name" value="putative nitroreductase (tm1586), domain 2"/>
    <property type="match status" value="1"/>
</dbReference>
<protein>
    <recommendedName>
        <fullName evidence="4">Putative nitroreductase TM1586 domain-containing protein</fullName>
    </recommendedName>
</protein>